<dbReference type="Pfam" id="PF00691">
    <property type="entry name" value="OmpA"/>
    <property type="match status" value="1"/>
</dbReference>
<evidence type="ECO:0000313" key="5">
    <source>
        <dbReference type="Proteomes" id="UP000093186"/>
    </source>
</evidence>
<dbReference type="InterPro" id="IPR036737">
    <property type="entry name" value="OmpA-like_sf"/>
</dbReference>
<proteinExistence type="predicted"/>
<dbReference type="InterPro" id="IPR006665">
    <property type="entry name" value="OmpA-like"/>
</dbReference>
<dbReference type="PROSITE" id="PS51123">
    <property type="entry name" value="OMPA_2"/>
    <property type="match status" value="1"/>
</dbReference>
<keyword evidence="2" id="KW-1133">Transmembrane helix</keyword>
<dbReference type="Gene3D" id="3.30.1330.60">
    <property type="entry name" value="OmpA-like domain"/>
    <property type="match status" value="1"/>
</dbReference>
<comment type="caution">
    <text evidence="4">The sequence shown here is derived from an EMBL/GenBank/DDBJ whole genome shotgun (WGS) entry which is preliminary data.</text>
</comment>
<dbReference type="SUPFAM" id="SSF103088">
    <property type="entry name" value="OmpA-like"/>
    <property type="match status" value="1"/>
</dbReference>
<dbReference type="Proteomes" id="UP000093186">
    <property type="component" value="Unassembled WGS sequence"/>
</dbReference>
<dbReference type="AlphaFoldDB" id="A0A1B9Y400"/>
<accession>A0A1B9Y400</accession>
<dbReference type="PANTHER" id="PTHR30329">
    <property type="entry name" value="STATOR ELEMENT OF FLAGELLAR MOTOR COMPLEX"/>
    <property type="match status" value="1"/>
</dbReference>
<keyword evidence="5" id="KW-1185">Reference proteome</keyword>
<feature type="transmembrane region" description="Helical" evidence="2">
    <location>
        <begin position="6"/>
        <end position="23"/>
    </location>
</feature>
<sequence>MSFSDIMTGLMIIFMFIAINYIIQVIEYKFVEQDIYNALQVNLKEELNQETIELSPDGTVRFNFKKKNQELFTSGRSKMTKEFKKRLNIFTPKYLKIITANNYINNISEIRIEGHTDTDPPKDKRRDNYDYNLELSSNRARSVLNYIRNHKSYKEYPDSIKKRLDFLFTSNGLSFSRALNKNKDIIYLSSDKKVNNELSRRVEFKIVTSNKDLVEEIVKTKEK</sequence>
<evidence type="ECO:0000256" key="1">
    <source>
        <dbReference type="PROSITE-ProRule" id="PRU00473"/>
    </source>
</evidence>
<name>A0A1B9Y400_9FLAO</name>
<evidence type="ECO:0000259" key="3">
    <source>
        <dbReference type="PROSITE" id="PS51123"/>
    </source>
</evidence>
<protein>
    <recommendedName>
        <fullName evidence="3">OmpA-like domain-containing protein</fullName>
    </recommendedName>
</protein>
<feature type="domain" description="OmpA-like" evidence="3">
    <location>
        <begin position="60"/>
        <end position="210"/>
    </location>
</feature>
<evidence type="ECO:0000256" key="2">
    <source>
        <dbReference type="SAM" id="Phobius"/>
    </source>
</evidence>
<evidence type="ECO:0000313" key="4">
    <source>
        <dbReference type="EMBL" id="OCK44517.1"/>
    </source>
</evidence>
<dbReference type="PANTHER" id="PTHR30329:SF21">
    <property type="entry name" value="LIPOPROTEIN YIAD-RELATED"/>
    <property type="match status" value="1"/>
</dbReference>
<dbReference type="GO" id="GO:0016020">
    <property type="term" value="C:membrane"/>
    <property type="evidence" value="ECO:0007669"/>
    <property type="project" value="UniProtKB-UniRule"/>
</dbReference>
<organism evidence="4 5">
    <name type="scientific">Tenacibaculum soleae</name>
    <dbReference type="NCBI Taxonomy" id="447689"/>
    <lineage>
        <taxon>Bacteria</taxon>
        <taxon>Pseudomonadati</taxon>
        <taxon>Bacteroidota</taxon>
        <taxon>Flavobacteriia</taxon>
        <taxon>Flavobacteriales</taxon>
        <taxon>Flavobacteriaceae</taxon>
        <taxon>Tenacibaculum</taxon>
    </lineage>
</organism>
<reference evidence="4 5" key="1">
    <citation type="submission" date="2016-06" db="EMBL/GenBank/DDBJ databases">
        <title>Draft Genome Sequence of Tenacibaculum soleae UCD-KL19.</title>
        <authorList>
            <person name="Eisen J.A."/>
            <person name="Coil D.A."/>
            <person name="Lujan K.M."/>
        </authorList>
    </citation>
    <scope>NUCLEOTIDE SEQUENCE [LARGE SCALE GENOMIC DNA]</scope>
    <source>
        <strain evidence="4 5">UCD-KL19</strain>
    </source>
</reference>
<keyword evidence="2" id="KW-0812">Transmembrane</keyword>
<dbReference type="InterPro" id="IPR050330">
    <property type="entry name" value="Bact_OuterMem_StrucFunc"/>
</dbReference>
<gene>
    <name evidence="4" type="ORF">BA195_05800</name>
</gene>
<dbReference type="EMBL" id="MAKX01000001">
    <property type="protein sequence ID" value="OCK44517.1"/>
    <property type="molecule type" value="Genomic_DNA"/>
</dbReference>
<keyword evidence="1 2" id="KW-0472">Membrane</keyword>
<dbReference type="STRING" id="447689.BA195_05800"/>